<gene>
    <name evidence="6" type="ORF">JK364_54325</name>
</gene>
<feature type="region of interest" description="Disordered" evidence="4">
    <location>
        <begin position="1"/>
        <end position="25"/>
    </location>
</feature>
<reference evidence="6 7" key="1">
    <citation type="submission" date="2021-01" db="EMBL/GenBank/DDBJ databases">
        <title>WGS of actinomycetes isolated from Thailand.</title>
        <authorList>
            <person name="Thawai C."/>
        </authorList>
    </citation>
    <scope>NUCLEOTIDE SEQUENCE [LARGE SCALE GENOMIC DNA]</scope>
    <source>
        <strain evidence="6 7">CA3R110</strain>
    </source>
</reference>
<proteinExistence type="predicted"/>
<dbReference type="InterPro" id="IPR055123">
    <property type="entry name" value="SpnB-like_Rossmann"/>
</dbReference>
<dbReference type="InterPro" id="IPR049900">
    <property type="entry name" value="PKS_mFAS_DH"/>
</dbReference>
<comment type="caution">
    <text evidence="6">The sequence shown here is derived from an EMBL/GenBank/DDBJ whole genome shotgun (WGS) entry which is preliminary data.</text>
</comment>
<sequence>TGTLTQHQHTPNTPQTTWPPTNAQPIPLDDTYQRLATTGLEYGPAFQGLHALWRRDSDNRLLADVRLPDIDNTGNTGNTDGYGIHPALLDAALHAATAAQHHTDTRLPFAWTGVTLHATGATRLRVELDIDDDGTLSLSATDTSGQPVVTVDSLTTRPLESAQLRARPRQTDDLYALDWLPWSGSVAPAPEFERYEVPTVGDDVLADTHRITAETLTRVQHHLAQDTTTPLVVEATHDDLAGAAVWGLLRTAQTEHPDRLVLVDTDNHPTSQKILPTLIASAEPQARIRDGAITLPRLTTTAVTDALTPPTDTDAWHLDTSEHRTLENLTLTGSDTATRSLQPGEVRVAVRAAGLNFRDVLIALGMYPGE</sequence>
<feature type="region of interest" description="N-terminal hotdog fold" evidence="3">
    <location>
        <begin position="1"/>
        <end position="4"/>
    </location>
</feature>
<feature type="region of interest" description="C-terminal hotdog fold" evidence="3">
    <location>
        <begin position="23"/>
        <end position="165"/>
    </location>
</feature>
<dbReference type="PROSITE" id="PS52019">
    <property type="entry name" value="PKS_MFAS_DH"/>
    <property type="match status" value="1"/>
</dbReference>
<dbReference type="PANTHER" id="PTHR43775">
    <property type="entry name" value="FATTY ACID SYNTHASE"/>
    <property type="match status" value="1"/>
</dbReference>
<dbReference type="SUPFAM" id="SSF50129">
    <property type="entry name" value="GroES-like"/>
    <property type="match status" value="1"/>
</dbReference>
<protein>
    <submittedName>
        <fullName evidence="6">Polyketide synthase dehydratase domain-containing protein</fullName>
    </submittedName>
</protein>
<name>A0ABS1Q9U2_9ACTN</name>
<feature type="non-terminal residue" evidence="6">
    <location>
        <position position="370"/>
    </location>
</feature>
<evidence type="ECO:0000259" key="5">
    <source>
        <dbReference type="PROSITE" id="PS52019"/>
    </source>
</evidence>
<comment type="caution">
    <text evidence="3">Lacks conserved residue(s) required for the propagation of feature annotation.</text>
</comment>
<accession>A0ABS1Q9U2</accession>
<evidence type="ECO:0000256" key="3">
    <source>
        <dbReference type="PROSITE-ProRule" id="PRU01363"/>
    </source>
</evidence>
<evidence type="ECO:0000313" key="6">
    <source>
        <dbReference type="EMBL" id="MBL1121140.1"/>
    </source>
</evidence>
<feature type="non-terminal residue" evidence="6">
    <location>
        <position position="1"/>
    </location>
</feature>
<dbReference type="PANTHER" id="PTHR43775:SF51">
    <property type="entry name" value="INACTIVE PHENOLPHTHIOCEROL SYNTHESIS POLYKETIDE SYNTHASE TYPE I PKS1-RELATED"/>
    <property type="match status" value="1"/>
</dbReference>
<dbReference type="InterPro" id="IPR050091">
    <property type="entry name" value="PKS_NRPS_Biosynth_Enz"/>
</dbReference>
<dbReference type="InterPro" id="IPR049551">
    <property type="entry name" value="PKS_DH_C"/>
</dbReference>
<dbReference type="Proteomes" id="UP000621510">
    <property type="component" value="Unassembled WGS sequence"/>
</dbReference>
<dbReference type="InterPro" id="IPR011032">
    <property type="entry name" value="GroES-like_sf"/>
</dbReference>
<evidence type="ECO:0000256" key="1">
    <source>
        <dbReference type="ARBA" id="ARBA00022679"/>
    </source>
</evidence>
<feature type="domain" description="PKS/mFAS DH" evidence="5">
    <location>
        <begin position="1"/>
        <end position="165"/>
    </location>
</feature>
<organism evidence="6 7">
    <name type="scientific">Streptomyces endocoffeicus</name>
    <dbReference type="NCBI Taxonomy" id="2898945"/>
    <lineage>
        <taxon>Bacteria</taxon>
        <taxon>Bacillati</taxon>
        <taxon>Actinomycetota</taxon>
        <taxon>Actinomycetes</taxon>
        <taxon>Kitasatosporales</taxon>
        <taxon>Streptomycetaceae</taxon>
        <taxon>Streptomyces</taxon>
    </lineage>
</organism>
<keyword evidence="1" id="KW-0808">Transferase</keyword>
<evidence type="ECO:0000256" key="2">
    <source>
        <dbReference type="ARBA" id="ARBA00023268"/>
    </source>
</evidence>
<dbReference type="Pfam" id="PF14765">
    <property type="entry name" value="PS-DH"/>
    <property type="match status" value="1"/>
</dbReference>
<dbReference type="Gene3D" id="3.40.50.720">
    <property type="entry name" value="NAD(P)-binding Rossmann-like Domain"/>
    <property type="match status" value="1"/>
</dbReference>
<dbReference type="InterPro" id="IPR042104">
    <property type="entry name" value="PKS_dehydratase_sf"/>
</dbReference>
<dbReference type="Pfam" id="PF22953">
    <property type="entry name" value="SpnB_Rossmann"/>
    <property type="match status" value="1"/>
</dbReference>
<evidence type="ECO:0000313" key="7">
    <source>
        <dbReference type="Proteomes" id="UP000621510"/>
    </source>
</evidence>
<dbReference type="EMBL" id="JAERRG010000157">
    <property type="protein sequence ID" value="MBL1121140.1"/>
    <property type="molecule type" value="Genomic_DNA"/>
</dbReference>
<dbReference type="Gene3D" id="3.10.129.110">
    <property type="entry name" value="Polyketide synthase dehydratase"/>
    <property type="match status" value="1"/>
</dbReference>
<keyword evidence="7" id="KW-1185">Reference proteome</keyword>
<dbReference type="RefSeq" id="WP_201858864.1">
    <property type="nucleotide sequence ID" value="NZ_JAERRG010000157.1"/>
</dbReference>
<dbReference type="Gene3D" id="3.90.180.10">
    <property type="entry name" value="Medium-chain alcohol dehydrogenases, catalytic domain"/>
    <property type="match status" value="1"/>
</dbReference>
<dbReference type="InterPro" id="IPR036291">
    <property type="entry name" value="NAD(P)-bd_dom_sf"/>
</dbReference>
<dbReference type="SUPFAM" id="SSF51735">
    <property type="entry name" value="NAD(P)-binding Rossmann-fold domains"/>
    <property type="match status" value="1"/>
</dbReference>
<evidence type="ECO:0000256" key="4">
    <source>
        <dbReference type="SAM" id="MobiDB-lite"/>
    </source>
</evidence>
<keyword evidence="2" id="KW-0511">Multifunctional enzyme</keyword>